<dbReference type="EMBL" id="JAWQEG010006498">
    <property type="protein sequence ID" value="KAK3854652.1"/>
    <property type="molecule type" value="Genomic_DNA"/>
</dbReference>
<dbReference type="AlphaFoldDB" id="A0AAE1EJI1"/>
<evidence type="ECO:0000313" key="2">
    <source>
        <dbReference type="Proteomes" id="UP001286313"/>
    </source>
</evidence>
<gene>
    <name evidence="1" type="ORF">Pcinc_038877</name>
</gene>
<keyword evidence="2" id="KW-1185">Reference proteome</keyword>
<accession>A0AAE1EJI1</accession>
<protein>
    <submittedName>
        <fullName evidence="1">Uncharacterized protein</fullName>
    </submittedName>
</protein>
<proteinExistence type="predicted"/>
<reference evidence="1" key="1">
    <citation type="submission" date="2023-10" db="EMBL/GenBank/DDBJ databases">
        <title>Genome assemblies of two species of porcelain crab, Petrolisthes cinctipes and Petrolisthes manimaculis (Anomura: Porcellanidae).</title>
        <authorList>
            <person name="Angst P."/>
        </authorList>
    </citation>
    <scope>NUCLEOTIDE SEQUENCE</scope>
    <source>
        <strain evidence="1">PB745_01</strain>
        <tissue evidence="1">Gill</tissue>
    </source>
</reference>
<name>A0AAE1EJI1_PETCI</name>
<organism evidence="1 2">
    <name type="scientific">Petrolisthes cinctipes</name>
    <name type="common">Flat porcelain crab</name>
    <dbReference type="NCBI Taxonomy" id="88211"/>
    <lineage>
        <taxon>Eukaryota</taxon>
        <taxon>Metazoa</taxon>
        <taxon>Ecdysozoa</taxon>
        <taxon>Arthropoda</taxon>
        <taxon>Crustacea</taxon>
        <taxon>Multicrustacea</taxon>
        <taxon>Malacostraca</taxon>
        <taxon>Eumalacostraca</taxon>
        <taxon>Eucarida</taxon>
        <taxon>Decapoda</taxon>
        <taxon>Pleocyemata</taxon>
        <taxon>Anomura</taxon>
        <taxon>Galatheoidea</taxon>
        <taxon>Porcellanidae</taxon>
        <taxon>Petrolisthes</taxon>
    </lineage>
</organism>
<sequence>MIKLSRKMKARILTHMMKFVVLAVPLGEMGDQQTEDLMLRLKSWSLEELSSLLTLDLLSWGWMIFLEGGIAVHDEATNRPLIDVDDLDDLWIVLKVESVGVEDGSTHIQPLQLYTALNMGREGWCVLTRNLHTFTHVLLDHNISTDYLPLSQCNKNLCTSQRRPFSAASYGCGCCVDVYLVPRVKAGQQNLDTNWPLFVTFLNKGGGLAESWYLLADFYIPNQEY</sequence>
<dbReference type="Proteomes" id="UP001286313">
    <property type="component" value="Unassembled WGS sequence"/>
</dbReference>
<evidence type="ECO:0000313" key="1">
    <source>
        <dbReference type="EMBL" id="KAK3854652.1"/>
    </source>
</evidence>
<comment type="caution">
    <text evidence="1">The sequence shown here is derived from an EMBL/GenBank/DDBJ whole genome shotgun (WGS) entry which is preliminary data.</text>
</comment>